<gene>
    <name evidence="7" type="ORF">BB560_003091</name>
</gene>
<dbReference type="GO" id="GO:0008817">
    <property type="term" value="F:corrinoid adenosyltransferase activity"/>
    <property type="evidence" value="ECO:0007669"/>
    <property type="project" value="TreeGrafter"/>
</dbReference>
<dbReference type="OrthoDB" id="549173at2759"/>
<sequence>MSKPELTKTVVHNDSTTVSKVRIYTKTGDRGESSLYNGERRRKDDEIFQCLGNIDELSSTIGLAYSFLQRETASETSGLQELMDRLEKIQCILQDLGSHIATPGKKKSTKDSASNERKEEGGEDEDSDSDYEYKSFPFHYGEAFVKELEVWIDEYYNILPKLTKFILPSGPIPAAQLHLARTVCRKTERSFVPILELMDINAFQYINRLSDFLFAAARYASYALKSNERIYIRRSEPV</sequence>
<evidence type="ECO:0000313" key="7">
    <source>
        <dbReference type="EMBL" id="PVV02450.1"/>
    </source>
</evidence>
<dbReference type="STRING" id="133381.A0A2T9ZD26"/>
<dbReference type="Pfam" id="PF01923">
    <property type="entry name" value="Cob_adeno_trans"/>
    <property type="match status" value="1"/>
</dbReference>
<keyword evidence="1 4" id="KW-0808">Transferase</keyword>
<dbReference type="PANTHER" id="PTHR12213">
    <property type="entry name" value="CORRINOID ADENOSYLTRANSFERASE"/>
    <property type="match status" value="1"/>
</dbReference>
<evidence type="ECO:0000256" key="4">
    <source>
        <dbReference type="RuleBase" id="RU366026"/>
    </source>
</evidence>
<name>A0A2T9ZD26_9FUNG</name>
<dbReference type="InterPro" id="IPR029499">
    <property type="entry name" value="PduO-typ"/>
</dbReference>
<comment type="similarity">
    <text evidence="4">Belongs to the Cob(I)alamin adenosyltransferase family.</text>
</comment>
<dbReference type="NCBIfam" id="TIGR00636">
    <property type="entry name" value="PduO_Nterm"/>
    <property type="match status" value="1"/>
</dbReference>
<comment type="caution">
    <text evidence="7">The sequence shown here is derived from an EMBL/GenBank/DDBJ whole genome shotgun (WGS) entry which is preliminary data.</text>
</comment>
<keyword evidence="3 4" id="KW-0067">ATP-binding</keyword>
<keyword evidence="2 4" id="KW-0547">Nucleotide-binding</keyword>
<evidence type="ECO:0000256" key="1">
    <source>
        <dbReference type="ARBA" id="ARBA00022679"/>
    </source>
</evidence>
<feature type="compositionally biased region" description="Acidic residues" evidence="5">
    <location>
        <begin position="121"/>
        <end position="130"/>
    </location>
</feature>
<organism evidence="7 8">
    <name type="scientific">Smittium megazygosporum</name>
    <dbReference type="NCBI Taxonomy" id="133381"/>
    <lineage>
        <taxon>Eukaryota</taxon>
        <taxon>Fungi</taxon>
        <taxon>Fungi incertae sedis</taxon>
        <taxon>Zoopagomycota</taxon>
        <taxon>Kickxellomycotina</taxon>
        <taxon>Harpellomycetes</taxon>
        <taxon>Harpellales</taxon>
        <taxon>Legeriomycetaceae</taxon>
        <taxon>Smittium</taxon>
    </lineage>
</organism>
<dbReference type="Proteomes" id="UP000245609">
    <property type="component" value="Unassembled WGS sequence"/>
</dbReference>
<dbReference type="InterPro" id="IPR016030">
    <property type="entry name" value="CblAdoTrfase-like"/>
</dbReference>
<evidence type="ECO:0000256" key="5">
    <source>
        <dbReference type="SAM" id="MobiDB-lite"/>
    </source>
</evidence>
<evidence type="ECO:0000256" key="2">
    <source>
        <dbReference type="ARBA" id="ARBA00022741"/>
    </source>
</evidence>
<dbReference type="EMBL" id="MBFS01000455">
    <property type="protein sequence ID" value="PVV02450.1"/>
    <property type="molecule type" value="Genomic_DNA"/>
</dbReference>
<feature type="compositionally biased region" description="Basic and acidic residues" evidence="5">
    <location>
        <begin position="109"/>
        <end position="120"/>
    </location>
</feature>
<dbReference type="PANTHER" id="PTHR12213:SF0">
    <property type="entry name" value="CORRINOID ADENOSYLTRANSFERASE MMAB"/>
    <property type="match status" value="1"/>
</dbReference>
<dbReference type="InterPro" id="IPR036451">
    <property type="entry name" value="CblAdoTrfase-like_sf"/>
</dbReference>
<reference evidence="7 8" key="1">
    <citation type="journal article" date="2018" name="MBio">
        <title>Comparative Genomics Reveals the Core Gene Toolbox for the Fungus-Insect Symbiosis.</title>
        <authorList>
            <person name="Wang Y."/>
            <person name="Stata M."/>
            <person name="Wang W."/>
            <person name="Stajich J.E."/>
            <person name="White M.M."/>
            <person name="Moncalvo J.M."/>
        </authorList>
    </citation>
    <scope>NUCLEOTIDE SEQUENCE [LARGE SCALE GENOMIC DNA]</scope>
    <source>
        <strain evidence="7 8">SC-DP-2</strain>
    </source>
</reference>
<dbReference type="SUPFAM" id="SSF89028">
    <property type="entry name" value="Cobalamin adenosyltransferase-like"/>
    <property type="match status" value="1"/>
</dbReference>
<evidence type="ECO:0000313" key="8">
    <source>
        <dbReference type="Proteomes" id="UP000245609"/>
    </source>
</evidence>
<feature type="region of interest" description="Disordered" evidence="5">
    <location>
        <begin position="102"/>
        <end position="130"/>
    </location>
</feature>
<dbReference type="Gene3D" id="1.20.1200.10">
    <property type="entry name" value="Cobalamin adenosyltransferase-like"/>
    <property type="match status" value="1"/>
</dbReference>
<feature type="domain" description="Cobalamin adenosyltransferase-like" evidence="6">
    <location>
        <begin position="23"/>
        <end position="220"/>
    </location>
</feature>
<dbReference type="AlphaFoldDB" id="A0A2T9ZD26"/>
<protein>
    <recommendedName>
        <fullName evidence="6">Cobalamin adenosyltransferase-like domain-containing protein</fullName>
    </recommendedName>
</protein>
<evidence type="ECO:0000256" key="3">
    <source>
        <dbReference type="ARBA" id="ARBA00022840"/>
    </source>
</evidence>
<proteinExistence type="inferred from homology"/>
<accession>A0A2T9ZD26</accession>
<evidence type="ECO:0000259" key="6">
    <source>
        <dbReference type="Pfam" id="PF01923"/>
    </source>
</evidence>
<dbReference type="GO" id="GO:0005524">
    <property type="term" value="F:ATP binding"/>
    <property type="evidence" value="ECO:0007669"/>
    <property type="project" value="UniProtKB-UniRule"/>
</dbReference>
<keyword evidence="8" id="KW-1185">Reference proteome</keyword>